<organism evidence="2 3">
    <name type="scientific">Tsukamurella pulmonis</name>
    <dbReference type="NCBI Taxonomy" id="47312"/>
    <lineage>
        <taxon>Bacteria</taxon>
        <taxon>Bacillati</taxon>
        <taxon>Actinomycetota</taxon>
        <taxon>Actinomycetes</taxon>
        <taxon>Mycobacteriales</taxon>
        <taxon>Tsukamurellaceae</taxon>
        <taxon>Tsukamurella</taxon>
    </lineage>
</organism>
<dbReference type="Pfam" id="PF17775">
    <property type="entry name" value="YchJ_M-like"/>
    <property type="match status" value="1"/>
</dbReference>
<keyword evidence="3" id="KW-1185">Reference proteome</keyword>
<dbReference type="EMBL" id="FNLF01000002">
    <property type="protein sequence ID" value="SDQ75401.1"/>
    <property type="molecule type" value="Genomic_DNA"/>
</dbReference>
<sequence>MDAHHTPETAEALMRSRFAAFRDGDTTWLLESWHPSTRPEDLQLDDDVRWRGLQIVDAVDGGPSDDAGIVEFRASYVADGAHGVLHERSRFVREDGRWFYVDGDFPGE</sequence>
<feature type="domain" description="YchJ-like middle NTF2-like" evidence="1">
    <location>
        <begin position="9"/>
        <end position="103"/>
    </location>
</feature>
<dbReference type="Proteomes" id="UP000183053">
    <property type="component" value="Unassembled WGS sequence"/>
</dbReference>
<dbReference type="InterPro" id="IPR032710">
    <property type="entry name" value="NTF2-like_dom_sf"/>
</dbReference>
<accession>A0A1H1DFV8</accession>
<gene>
    <name evidence="2" type="ORF">SAMN04489765_1711</name>
</gene>
<dbReference type="RefSeq" id="WP_231857611.1">
    <property type="nucleotide sequence ID" value="NZ_FNLF01000002.1"/>
</dbReference>
<dbReference type="Gene3D" id="3.10.450.50">
    <property type="match status" value="1"/>
</dbReference>
<dbReference type="AlphaFoldDB" id="A0A1H1DFV8"/>
<evidence type="ECO:0000313" key="2">
    <source>
        <dbReference type="EMBL" id="SDQ75401.1"/>
    </source>
</evidence>
<dbReference type="InterPro" id="IPR048469">
    <property type="entry name" value="YchJ-like_M"/>
</dbReference>
<protein>
    <submittedName>
        <fullName evidence="2">SEC-C motif-containing protein</fullName>
    </submittedName>
</protein>
<evidence type="ECO:0000259" key="1">
    <source>
        <dbReference type="Pfam" id="PF17775"/>
    </source>
</evidence>
<dbReference type="STRING" id="47312.SAMN04489765_1711"/>
<evidence type="ECO:0000313" key="3">
    <source>
        <dbReference type="Proteomes" id="UP000183053"/>
    </source>
</evidence>
<name>A0A1H1DFV8_9ACTN</name>
<proteinExistence type="predicted"/>
<reference evidence="3" key="1">
    <citation type="submission" date="2016-10" db="EMBL/GenBank/DDBJ databases">
        <authorList>
            <person name="Varghese N."/>
            <person name="Submissions S."/>
        </authorList>
    </citation>
    <scope>NUCLEOTIDE SEQUENCE [LARGE SCALE GENOMIC DNA]</scope>
    <source>
        <strain evidence="3">DSM 44142</strain>
    </source>
</reference>
<dbReference type="SUPFAM" id="SSF54427">
    <property type="entry name" value="NTF2-like"/>
    <property type="match status" value="1"/>
</dbReference>